<dbReference type="EMBL" id="JAFMYU010000018">
    <property type="protein sequence ID" value="MBO0933295.1"/>
    <property type="molecule type" value="Genomic_DNA"/>
</dbReference>
<proteinExistence type="predicted"/>
<dbReference type="AlphaFoldDB" id="A0A939K2G9"/>
<accession>A0A939K2G9</accession>
<protein>
    <submittedName>
        <fullName evidence="1">Uncharacterized protein</fullName>
    </submittedName>
</protein>
<evidence type="ECO:0000313" key="1">
    <source>
        <dbReference type="EMBL" id="MBO0933295.1"/>
    </source>
</evidence>
<dbReference type="Proteomes" id="UP000664795">
    <property type="component" value="Unassembled WGS sequence"/>
</dbReference>
<keyword evidence="2" id="KW-1185">Reference proteome</keyword>
<comment type="caution">
    <text evidence="1">The sequence shown here is derived from an EMBL/GenBank/DDBJ whole genome shotgun (WGS) entry which is preliminary data.</text>
</comment>
<name>A0A939K2G9_9BACT</name>
<gene>
    <name evidence="1" type="ORF">J2I48_19955</name>
</gene>
<reference evidence="1 2" key="1">
    <citation type="submission" date="2021-03" db="EMBL/GenBank/DDBJ databases">
        <title>Fibrella sp. HMF5036 genome sequencing and assembly.</title>
        <authorList>
            <person name="Kang H."/>
            <person name="Kim H."/>
            <person name="Bae S."/>
            <person name="Joh K."/>
        </authorList>
    </citation>
    <scope>NUCLEOTIDE SEQUENCE [LARGE SCALE GENOMIC DNA]</scope>
    <source>
        <strain evidence="1 2">HMF5036</strain>
    </source>
</reference>
<dbReference type="RefSeq" id="WP_207337252.1">
    <property type="nucleotide sequence ID" value="NZ_JAFMYU010000018.1"/>
</dbReference>
<sequence length="76" mass="8344">MTQLDIVKSFLEDSEIQEKYSLSPADVAQMTLTSHYNADAQVLVGLVRQMVNVVEDGSTPNLAANRLNAHLNTTLL</sequence>
<evidence type="ECO:0000313" key="2">
    <source>
        <dbReference type="Proteomes" id="UP000664795"/>
    </source>
</evidence>
<organism evidence="1 2">
    <name type="scientific">Fibrella aquatilis</name>
    <dbReference type="NCBI Taxonomy" id="2817059"/>
    <lineage>
        <taxon>Bacteria</taxon>
        <taxon>Pseudomonadati</taxon>
        <taxon>Bacteroidota</taxon>
        <taxon>Cytophagia</taxon>
        <taxon>Cytophagales</taxon>
        <taxon>Spirosomataceae</taxon>
        <taxon>Fibrella</taxon>
    </lineage>
</organism>